<evidence type="ECO:0000313" key="9">
    <source>
        <dbReference type="Proteomes" id="UP000290482"/>
    </source>
</evidence>
<dbReference type="GO" id="GO:0015297">
    <property type="term" value="F:antiporter activity"/>
    <property type="evidence" value="ECO:0007669"/>
    <property type="project" value="InterPro"/>
</dbReference>
<dbReference type="RefSeq" id="WP_129619163.1">
    <property type="nucleotide sequence ID" value="NZ_LR214940.1"/>
</dbReference>
<evidence type="ECO:0000256" key="1">
    <source>
        <dbReference type="ARBA" id="ARBA00004651"/>
    </source>
</evidence>
<keyword evidence="5 7" id="KW-1133">Transmembrane helix</keyword>
<keyword evidence="2" id="KW-0813">Transport</keyword>
<feature type="transmembrane region" description="Helical" evidence="7">
    <location>
        <begin position="456"/>
        <end position="479"/>
    </location>
</feature>
<feature type="transmembrane region" description="Helical" evidence="7">
    <location>
        <begin position="206"/>
        <end position="229"/>
    </location>
</feature>
<dbReference type="PANTHER" id="PTHR43549:SF2">
    <property type="entry name" value="MULTIDRUG RESISTANCE PROTEIN NORM-RELATED"/>
    <property type="match status" value="1"/>
</dbReference>
<evidence type="ECO:0000256" key="6">
    <source>
        <dbReference type="ARBA" id="ARBA00023136"/>
    </source>
</evidence>
<keyword evidence="6 7" id="KW-0472">Membrane</keyword>
<feature type="transmembrane region" description="Helical" evidence="7">
    <location>
        <begin position="256"/>
        <end position="276"/>
    </location>
</feature>
<feature type="transmembrane region" description="Helical" evidence="7">
    <location>
        <begin position="345"/>
        <end position="367"/>
    </location>
</feature>
<sequence length="533" mass="60768">METIEKAKKKNFFKRIFPQSRSDWKLYFIKTLPIIFAEVIFCLNGFLDNFMVSHLSQGVDSLTYANTWTGLLTTMFFAIQGILSMFVGQYYGKKEYDKINQIMNVRFWMFLFIAFCFALPSWISPNSMIIAVSGKSISTHALANARKYLLLMTAVWLICAYNFNTNMLLIETGHSKYALVSSTLTLLSNCTINAITLFALKKPFPYYAAIGTIISNVICLISDLLFAYFKDRNIFMSPFKLFNITKPIAKQIFRRLPAIIFMIIAMITIPLRMMIWTRGFPESSVGKVWMGISGVTILGLVESLSSVASSITYACSNNVTYFFARHLGRDEFEEAEKHAYALRGFHTICGVISSVLMIGIIYVIAYLPSSAKGVQEYIGGYFANNNNLASINNEYNLSLSNVSELQPSFILERITEGKNFFRTTFINSCYVFIGINPIWCWFYTTSALIRAGGKNYLSSITTFTANILSFGWLLIIVFVLKRYFPSLSLPLAYFLFFGFDFVRLIVYEIIALKCNWMQNITIEGMEKDPSYHV</sequence>
<dbReference type="GO" id="GO:0005886">
    <property type="term" value="C:plasma membrane"/>
    <property type="evidence" value="ECO:0007669"/>
    <property type="project" value="UniProtKB-SubCell"/>
</dbReference>
<evidence type="ECO:0000256" key="5">
    <source>
        <dbReference type="ARBA" id="ARBA00022989"/>
    </source>
</evidence>
<feature type="transmembrane region" description="Helical" evidence="7">
    <location>
        <begin position="177"/>
        <end position="200"/>
    </location>
</feature>
<dbReference type="InterPro" id="IPR002528">
    <property type="entry name" value="MATE_fam"/>
</dbReference>
<organism evidence="8 9">
    <name type="scientific">Metamycoplasma orale</name>
    <name type="common">Mycoplasma orale</name>
    <dbReference type="NCBI Taxonomy" id="2121"/>
    <lineage>
        <taxon>Bacteria</taxon>
        <taxon>Bacillati</taxon>
        <taxon>Mycoplasmatota</taxon>
        <taxon>Mycoplasmoidales</taxon>
        <taxon>Metamycoplasmataceae</taxon>
        <taxon>Metamycoplasma</taxon>
    </lineage>
</organism>
<dbReference type="Proteomes" id="UP000290482">
    <property type="component" value="Chromosome"/>
</dbReference>
<keyword evidence="9" id="KW-1185">Reference proteome</keyword>
<dbReference type="KEGG" id="mob:NCTC10112_00630"/>
<feature type="transmembrane region" description="Helical" evidence="7">
    <location>
        <begin position="425"/>
        <end position="444"/>
    </location>
</feature>
<dbReference type="EMBL" id="LR214940">
    <property type="protein sequence ID" value="VEU56029.1"/>
    <property type="molecule type" value="Genomic_DNA"/>
</dbReference>
<reference evidence="8 9" key="1">
    <citation type="submission" date="2019-01" db="EMBL/GenBank/DDBJ databases">
        <authorList>
            <consortium name="Pathogen Informatics"/>
        </authorList>
    </citation>
    <scope>NUCLEOTIDE SEQUENCE [LARGE SCALE GENOMIC DNA]</scope>
    <source>
        <strain evidence="8 9">NCTC10112</strain>
    </source>
</reference>
<feature type="transmembrane region" description="Helical" evidence="7">
    <location>
        <begin position="288"/>
        <end position="315"/>
    </location>
</feature>
<proteinExistence type="predicted"/>
<comment type="subcellular location">
    <subcellularLocation>
        <location evidence="1">Cell membrane</location>
        <topology evidence="1">Multi-pass membrane protein</topology>
    </subcellularLocation>
</comment>
<evidence type="ECO:0008006" key="10">
    <source>
        <dbReference type="Google" id="ProtNLM"/>
    </source>
</evidence>
<keyword evidence="4 7" id="KW-0812">Transmembrane</keyword>
<feature type="transmembrane region" description="Helical" evidence="7">
    <location>
        <begin position="103"/>
        <end position="123"/>
    </location>
</feature>
<accession>A0A448ZXP7</accession>
<feature type="transmembrane region" description="Helical" evidence="7">
    <location>
        <begin position="491"/>
        <end position="510"/>
    </location>
</feature>
<name>A0A448ZXP7_METOS</name>
<dbReference type="GO" id="GO:0042910">
    <property type="term" value="F:xenobiotic transmembrane transporter activity"/>
    <property type="evidence" value="ECO:0007669"/>
    <property type="project" value="InterPro"/>
</dbReference>
<dbReference type="AlphaFoldDB" id="A0A448ZXP7"/>
<evidence type="ECO:0000256" key="2">
    <source>
        <dbReference type="ARBA" id="ARBA00022448"/>
    </source>
</evidence>
<dbReference type="Pfam" id="PF01554">
    <property type="entry name" value="MatE"/>
    <property type="match status" value="1"/>
</dbReference>
<dbReference type="OrthoDB" id="393879at2"/>
<feature type="transmembrane region" description="Helical" evidence="7">
    <location>
        <begin position="67"/>
        <end position="91"/>
    </location>
</feature>
<keyword evidence="3" id="KW-1003">Cell membrane</keyword>
<dbReference type="PANTHER" id="PTHR43549">
    <property type="entry name" value="MULTIDRUG RESISTANCE PROTEIN YPNP-RELATED"/>
    <property type="match status" value="1"/>
</dbReference>
<feature type="transmembrane region" description="Helical" evidence="7">
    <location>
        <begin position="27"/>
        <end position="47"/>
    </location>
</feature>
<feature type="transmembrane region" description="Helical" evidence="7">
    <location>
        <begin position="148"/>
        <end position="170"/>
    </location>
</feature>
<dbReference type="InterPro" id="IPR052031">
    <property type="entry name" value="Membrane_Transporter-Flippase"/>
</dbReference>
<evidence type="ECO:0000313" key="8">
    <source>
        <dbReference type="EMBL" id="VEU56029.1"/>
    </source>
</evidence>
<evidence type="ECO:0000256" key="7">
    <source>
        <dbReference type="SAM" id="Phobius"/>
    </source>
</evidence>
<protein>
    <recommendedName>
        <fullName evidence="10">MATE efflux family protein</fullName>
    </recommendedName>
</protein>
<evidence type="ECO:0000256" key="4">
    <source>
        <dbReference type="ARBA" id="ARBA00022692"/>
    </source>
</evidence>
<evidence type="ECO:0000256" key="3">
    <source>
        <dbReference type="ARBA" id="ARBA00022475"/>
    </source>
</evidence>
<gene>
    <name evidence="8" type="ORF">NCTC10112_00630</name>
</gene>